<proteinExistence type="predicted"/>
<feature type="compositionally biased region" description="Low complexity" evidence="1">
    <location>
        <begin position="42"/>
        <end position="51"/>
    </location>
</feature>
<dbReference type="EMBL" id="BMUB01000041">
    <property type="protein sequence ID" value="GGV06757.1"/>
    <property type="molecule type" value="Genomic_DNA"/>
</dbReference>
<evidence type="ECO:0000313" key="3">
    <source>
        <dbReference type="Proteomes" id="UP000610124"/>
    </source>
</evidence>
<dbReference type="GeneID" id="97490083"/>
<evidence type="ECO:0008006" key="4">
    <source>
        <dbReference type="Google" id="ProtNLM"/>
    </source>
</evidence>
<name>A0A8H9HZI6_KITAU</name>
<gene>
    <name evidence="2" type="ORF">GCM10010502_72220</name>
</gene>
<feature type="compositionally biased region" description="Basic and acidic residues" evidence="1">
    <location>
        <begin position="1"/>
        <end position="12"/>
    </location>
</feature>
<evidence type="ECO:0000313" key="2">
    <source>
        <dbReference type="EMBL" id="GGV06757.1"/>
    </source>
</evidence>
<dbReference type="Proteomes" id="UP000610124">
    <property type="component" value="Unassembled WGS sequence"/>
</dbReference>
<feature type="compositionally biased region" description="Low complexity" evidence="1">
    <location>
        <begin position="26"/>
        <end position="35"/>
    </location>
</feature>
<organism evidence="2 3">
    <name type="scientific">Kitasatospora aureofaciens</name>
    <name type="common">Streptomyces aureofaciens</name>
    <dbReference type="NCBI Taxonomy" id="1894"/>
    <lineage>
        <taxon>Bacteria</taxon>
        <taxon>Bacillati</taxon>
        <taxon>Actinomycetota</taxon>
        <taxon>Actinomycetes</taxon>
        <taxon>Kitasatosporales</taxon>
        <taxon>Streptomycetaceae</taxon>
        <taxon>Kitasatospora</taxon>
    </lineage>
</organism>
<evidence type="ECO:0000256" key="1">
    <source>
        <dbReference type="SAM" id="MobiDB-lite"/>
    </source>
</evidence>
<reference evidence="2" key="2">
    <citation type="submission" date="2020-09" db="EMBL/GenBank/DDBJ databases">
        <authorList>
            <person name="Sun Q."/>
            <person name="Ohkuma M."/>
        </authorList>
    </citation>
    <scope>NUCLEOTIDE SEQUENCE</scope>
    <source>
        <strain evidence="2">JCM 4434</strain>
    </source>
</reference>
<accession>A0A8H9HZI6</accession>
<dbReference type="RefSeq" id="WP_030557611.1">
    <property type="nucleotide sequence ID" value="NZ_BMUB01000041.1"/>
</dbReference>
<dbReference type="OrthoDB" id="9802230at2"/>
<sequence>MRRKIGLDELLERAPAQGPAPGGVQGTVPGAGTVPVPGPQGAGPHAGSASPRGRAPHTEFEFELPLGYVDDEGTVHRHGAMRLATARDELMPQIDLRVKENPAYLGVVLLSHVITRLGDVTDVHAGIVERMYATDVAFLQDLYQRINSEGHTRAAVTCPHCDGAFEVDLAGGRLGES</sequence>
<protein>
    <recommendedName>
        <fullName evidence="4">Secreted protein</fullName>
    </recommendedName>
</protein>
<comment type="caution">
    <text evidence="2">The sequence shown here is derived from an EMBL/GenBank/DDBJ whole genome shotgun (WGS) entry which is preliminary data.</text>
</comment>
<feature type="region of interest" description="Disordered" evidence="1">
    <location>
        <begin position="1"/>
        <end position="55"/>
    </location>
</feature>
<reference evidence="2" key="1">
    <citation type="journal article" date="2014" name="Int. J. Syst. Evol. Microbiol.">
        <title>Complete genome sequence of Corynebacterium casei LMG S-19264T (=DSM 44701T), isolated from a smear-ripened cheese.</title>
        <authorList>
            <consortium name="US DOE Joint Genome Institute (JGI-PGF)"/>
            <person name="Walter F."/>
            <person name="Albersmeier A."/>
            <person name="Kalinowski J."/>
            <person name="Ruckert C."/>
        </authorList>
    </citation>
    <scope>NUCLEOTIDE SEQUENCE</scope>
    <source>
        <strain evidence="2">JCM 4434</strain>
    </source>
</reference>
<dbReference type="AlphaFoldDB" id="A0A8H9HZI6"/>